<sequence length="211" mass="24897">MRSSALVLFFVLIGFICLGQTKTFYHEFYETASDIHIKKWNINKANLPSAYVQETVDNQNRVIELKFFKNGTLDYTHLCYVSVWIKYEYPDNNTIIEYYLNSKGQENAEFECEMPSRTTFKLSENQKIILSTESKYKIDKSFYIENDFEESQLNEIIKSLESQANTDRVVSYFCKSYYKMNGIYPVSNEFDINDLMFSDVEKAEIEKSLKK</sequence>
<dbReference type="OrthoDB" id="1448761at2"/>
<evidence type="ECO:0000313" key="2">
    <source>
        <dbReference type="Proteomes" id="UP000289703"/>
    </source>
</evidence>
<dbReference type="EMBL" id="SAXA01000031">
    <property type="protein sequence ID" value="RXQ87120.1"/>
    <property type="molecule type" value="Genomic_DNA"/>
</dbReference>
<name>A0A4Q1JHW3_9BACT</name>
<comment type="caution">
    <text evidence="1">The sequence shown here is derived from an EMBL/GenBank/DDBJ whole genome shotgun (WGS) entry which is preliminary data.</text>
</comment>
<proteinExistence type="predicted"/>
<protein>
    <submittedName>
        <fullName evidence="1">Uncharacterized protein</fullName>
    </submittedName>
</protein>
<reference evidence="1 2" key="1">
    <citation type="submission" date="2019-01" db="EMBL/GenBank/DDBJ databases">
        <title>Ancylomarina salipaludis sp. nov., isolated from a salt marsh.</title>
        <authorList>
            <person name="Yoon J.-H."/>
        </authorList>
    </citation>
    <scope>NUCLEOTIDE SEQUENCE [LARGE SCALE GENOMIC DNA]</scope>
    <source>
        <strain evidence="1 2">SHSM-M15</strain>
    </source>
</reference>
<dbReference type="AlphaFoldDB" id="A0A4Q1JHW3"/>
<evidence type="ECO:0000313" key="1">
    <source>
        <dbReference type="EMBL" id="RXQ87120.1"/>
    </source>
</evidence>
<dbReference type="Proteomes" id="UP000289703">
    <property type="component" value="Unassembled WGS sequence"/>
</dbReference>
<gene>
    <name evidence="1" type="ORF">EO244_16705</name>
</gene>
<dbReference type="RefSeq" id="WP_129255824.1">
    <property type="nucleotide sequence ID" value="NZ_SAXA01000031.1"/>
</dbReference>
<accession>A0A4Q1JHW3</accession>
<organism evidence="1 2">
    <name type="scientific">Ancylomarina salipaludis</name>
    <dbReference type="NCBI Taxonomy" id="2501299"/>
    <lineage>
        <taxon>Bacteria</taxon>
        <taxon>Pseudomonadati</taxon>
        <taxon>Bacteroidota</taxon>
        <taxon>Bacteroidia</taxon>
        <taxon>Marinilabiliales</taxon>
        <taxon>Marinifilaceae</taxon>
        <taxon>Ancylomarina</taxon>
    </lineage>
</organism>
<keyword evidence="2" id="KW-1185">Reference proteome</keyword>